<feature type="transmembrane region" description="Helical" evidence="8">
    <location>
        <begin position="463"/>
        <end position="483"/>
    </location>
</feature>
<comment type="subcellular location">
    <subcellularLocation>
        <location evidence="1">Cell membrane</location>
        <topology evidence="1">Multi-pass membrane protein</topology>
    </subcellularLocation>
</comment>
<sequence length="541" mass="56580">MQWLNDLLGGLPPVLVYAVVGALVAGEVAVTAGLVLPAATALIALGLLANAGTVDIAPSLGVAVGAAWLGGTLAYRSGRRLGSRARTTRFGRWIGPRRWERADRLFTRYGGRALFLGQWVVVARTLVPRLAGMNGVPYRRFAAWHTPAAVLWAVWLVGASYGLGASYDRVASRLGHASGALAVLVGMIVVLVLAGRWIGRHPDPIRASGALLGRLPLVRAVAGRDAPAWSWRGRLERRYPLLGPAFDVALSVALLSALAALLVVATPVIVRFSGLDAVDASVAAWARSEWASDTYLFALSAATSVAPEGVIGAAAVVSIARWCWVWWRGGHRLRRDDAVGILAALGPVLPVVLLAAVLEALIPPVSTARGLAPDGWRAPESIVLPPVAEFDGQLPPADAAGALAGLAAGETALLAAAVGLLTWLLTRRAPRPLRVAAWTAAIGYVVVCGGGWVFIGWSRTSETVAALLLGAAWTAFNAAIWSARRTGGAAPNRRHRSNMIFARGRRSGRSPGGEPAGDTRRPAEHSGVARRRPGRGPAGPA</sequence>
<organism evidence="10 11">
    <name type="scientific">Phytohabitans rumicis</name>
    <dbReference type="NCBI Taxonomy" id="1076125"/>
    <lineage>
        <taxon>Bacteria</taxon>
        <taxon>Bacillati</taxon>
        <taxon>Actinomycetota</taxon>
        <taxon>Actinomycetes</taxon>
        <taxon>Micromonosporales</taxon>
        <taxon>Micromonosporaceae</taxon>
    </lineage>
</organism>
<dbReference type="RefSeq" id="WP_173081057.1">
    <property type="nucleotide sequence ID" value="NZ_BLPG01000001.1"/>
</dbReference>
<protein>
    <recommendedName>
        <fullName evidence="9">VTT domain-containing protein</fullName>
    </recommendedName>
</protein>
<reference evidence="10 11" key="2">
    <citation type="submission" date="2020-03" db="EMBL/GenBank/DDBJ databases">
        <authorList>
            <person name="Ichikawa N."/>
            <person name="Kimura A."/>
            <person name="Kitahashi Y."/>
            <person name="Uohara A."/>
        </authorList>
    </citation>
    <scope>NUCLEOTIDE SEQUENCE [LARGE SCALE GENOMIC DNA]</scope>
    <source>
        <strain evidence="10 11">NBRC 108638</strain>
    </source>
</reference>
<keyword evidence="3" id="KW-1003">Cell membrane</keyword>
<evidence type="ECO:0000259" key="9">
    <source>
        <dbReference type="Pfam" id="PF09335"/>
    </source>
</evidence>
<evidence type="ECO:0000256" key="4">
    <source>
        <dbReference type="ARBA" id="ARBA00022692"/>
    </source>
</evidence>
<evidence type="ECO:0000256" key="2">
    <source>
        <dbReference type="ARBA" id="ARBA00010792"/>
    </source>
</evidence>
<feature type="compositionally biased region" description="Basic residues" evidence="7">
    <location>
        <begin position="492"/>
        <end position="508"/>
    </location>
</feature>
<feature type="domain" description="VTT" evidence="9">
    <location>
        <begin position="37"/>
        <end position="159"/>
    </location>
</feature>
<evidence type="ECO:0000313" key="11">
    <source>
        <dbReference type="Proteomes" id="UP000482960"/>
    </source>
</evidence>
<dbReference type="EMBL" id="BLPG01000001">
    <property type="protein sequence ID" value="GFJ94115.1"/>
    <property type="molecule type" value="Genomic_DNA"/>
</dbReference>
<feature type="transmembrane region" description="Helical" evidence="8">
    <location>
        <begin position="309"/>
        <end position="327"/>
    </location>
</feature>
<name>A0A6V8LN71_9ACTN</name>
<dbReference type="AlphaFoldDB" id="A0A6V8LN71"/>
<evidence type="ECO:0000256" key="8">
    <source>
        <dbReference type="SAM" id="Phobius"/>
    </source>
</evidence>
<feature type="transmembrane region" description="Helical" evidence="8">
    <location>
        <begin position="241"/>
        <end position="265"/>
    </location>
</feature>
<evidence type="ECO:0000256" key="3">
    <source>
        <dbReference type="ARBA" id="ARBA00022475"/>
    </source>
</evidence>
<feature type="transmembrane region" description="Helical" evidence="8">
    <location>
        <begin position="179"/>
        <end position="198"/>
    </location>
</feature>
<evidence type="ECO:0000256" key="5">
    <source>
        <dbReference type="ARBA" id="ARBA00022989"/>
    </source>
</evidence>
<reference evidence="10 11" key="1">
    <citation type="submission" date="2020-03" db="EMBL/GenBank/DDBJ databases">
        <title>Whole genome shotgun sequence of Phytohabitans rumicis NBRC 108638.</title>
        <authorList>
            <person name="Komaki H."/>
            <person name="Tamura T."/>
        </authorList>
    </citation>
    <scope>NUCLEOTIDE SEQUENCE [LARGE SCALE GENOMIC DNA]</scope>
    <source>
        <strain evidence="10 11">NBRC 108638</strain>
    </source>
</reference>
<keyword evidence="5 8" id="KW-1133">Transmembrane helix</keyword>
<dbReference type="PANTHER" id="PTHR42709">
    <property type="entry name" value="ALKALINE PHOSPHATASE LIKE PROTEIN"/>
    <property type="match status" value="1"/>
</dbReference>
<dbReference type="GO" id="GO:0005886">
    <property type="term" value="C:plasma membrane"/>
    <property type="evidence" value="ECO:0007669"/>
    <property type="project" value="UniProtKB-SubCell"/>
</dbReference>
<keyword evidence="4 8" id="KW-0812">Transmembrane</keyword>
<dbReference type="InterPro" id="IPR051311">
    <property type="entry name" value="DedA_domain"/>
</dbReference>
<evidence type="ECO:0000256" key="7">
    <source>
        <dbReference type="SAM" id="MobiDB-lite"/>
    </source>
</evidence>
<accession>A0A6V8LN71</accession>
<feature type="transmembrane region" description="Helical" evidence="8">
    <location>
        <begin position="148"/>
        <end position="167"/>
    </location>
</feature>
<feature type="transmembrane region" description="Helical" evidence="8">
    <location>
        <begin position="435"/>
        <end position="457"/>
    </location>
</feature>
<evidence type="ECO:0000256" key="6">
    <source>
        <dbReference type="ARBA" id="ARBA00023136"/>
    </source>
</evidence>
<comment type="similarity">
    <text evidence="2">Belongs to the DedA family.</text>
</comment>
<feature type="transmembrane region" description="Helical" evidence="8">
    <location>
        <begin position="16"/>
        <end position="49"/>
    </location>
</feature>
<gene>
    <name evidence="10" type="ORF">Prum_077570</name>
</gene>
<evidence type="ECO:0000313" key="10">
    <source>
        <dbReference type="EMBL" id="GFJ94115.1"/>
    </source>
</evidence>
<dbReference type="Pfam" id="PF09335">
    <property type="entry name" value="VTT_dom"/>
    <property type="match status" value="1"/>
</dbReference>
<feature type="transmembrane region" description="Helical" evidence="8">
    <location>
        <begin position="56"/>
        <end position="75"/>
    </location>
</feature>
<keyword evidence="11" id="KW-1185">Reference proteome</keyword>
<dbReference type="InterPro" id="IPR032816">
    <property type="entry name" value="VTT_dom"/>
</dbReference>
<proteinExistence type="inferred from homology"/>
<evidence type="ECO:0000256" key="1">
    <source>
        <dbReference type="ARBA" id="ARBA00004651"/>
    </source>
</evidence>
<feature type="region of interest" description="Disordered" evidence="7">
    <location>
        <begin position="487"/>
        <end position="541"/>
    </location>
</feature>
<comment type="caution">
    <text evidence="10">The sequence shown here is derived from an EMBL/GenBank/DDBJ whole genome shotgun (WGS) entry which is preliminary data.</text>
</comment>
<dbReference type="PANTHER" id="PTHR42709:SF6">
    <property type="entry name" value="UNDECAPRENYL PHOSPHATE TRANSPORTER A"/>
    <property type="match status" value="1"/>
</dbReference>
<feature type="transmembrane region" description="Helical" evidence="8">
    <location>
        <begin position="339"/>
        <end position="362"/>
    </location>
</feature>
<keyword evidence="6 8" id="KW-0472">Membrane</keyword>
<feature type="transmembrane region" description="Helical" evidence="8">
    <location>
        <begin position="399"/>
        <end position="423"/>
    </location>
</feature>
<dbReference type="Proteomes" id="UP000482960">
    <property type="component" value="Unassembled WGS sequence"/>
</dbReference>